<accession>A0AAD4NVR2</accession>
<dbReference type="SMART" id="SM00698">
    <property type="entry name" value="MORN"/>
    <property type="match status" value="4"/>
</dbReference>
<keyword evidence="2" id="KW-0963">Cytoplasm</keyword>
<feature type="domain" description="MATH" evidence="8">
    <location>
        <begin position="244"/>
        <end position="464"/>
    </location>
</feature>
<dbReference type="PANTHER" id="PTHR43215:SF14">
    <property type="entry name" value="RADIAL SPOKE HEAD 1 HOMOLOG"/>
    <property type="match status" value="1"/>
</dbReference>
<dbReference type="Pfam" id="PF22486">
    <property type="entry name" value="MATH_2"/>
    <property type="match status" value="1"/>
</dbReference>
<dbReference type="InterPro" id="IPR013083">
    <property type="entry name" value="Znf_RING/FYVE/PHD"/>
</dbReference>
<feature type="compositionally biased region" description="Low complexity" evidence="6">
    <location>
        <begin position="1003"/>
        <end position="1017"/>
    </location>
</feature>
<keyword evidence="5" id="KW-0862">Zinc</keyword>
<keyword evidence="10" id="KW-1185">Reference proteome</keyword>
<protein>
    <submittedName>
        <fullName evidence="9">Uncharacterized protein</fullName>
    </submittedName>
</protein>
<evidence type="ECO:0000259" key="7">
    <source>
        <dbReference type="PROSITE" id="PS50089"/>
    </source>
</evidence>
<dbReference type="Pfam" id="PF13920">
    <property type="entry name" value="zf-C3HC4_3"/>
    <property type="match status" value="1"/>
</dbReference>
<keyword evidence="5" id="KW-0863">Zinc-finger</keyword>
<dbReference type="Pfam" id="PF02493">
    <property type="entry name" value="MORN"/>
    <property type="match status" value="4"/>
</dbReference>
<dbReference type="Proteomes" id="UP001199106">
    <property type="component" value="Unassembled WGS sequence"/>
</dbReference>
<dbReference type="Gene3D" id="3.10.20.90">
    <property type="entry name" value="Phosphatidylinositol 3-kinase Catalytic Subunit, Chain A, domain 1"/>
    <property type="match status" value="1"/>
</dbReference>
<evidence type="ECO:0000256" key="5">
    <source>
        <dbReference type="PROSITE-ProRule" id="PRU00175"/>
    </source>
</evidence>
<feature type="compositionally biased region" description="Low complexity" evidence="6">
    <location>
        <begin position="981"/>
        <end position="991"/>
    </location>
</feature>
<dbReference type="Gene3D" id="3.90.70.10">
    <property type="entry name" value="Cysteine proteinases"/>
    <property type="match status" value="1"/>
</dbReference>
<feature type="compositionally biased region" description="Basic and acidic residues" evidence="6">
    <location>
        <begin position="212"/>
        <end position="224"/>
    </location>
</feature>
<evidence type="ECO:0000256" key="6">
    <source>
        <dbReference type="SAM" id="MobiDB-lite"/>
    </source>
</evidence>
<evidence type="ECO:0000256" key="2">
    <source>
        <dbReference type="ARBA" id="ARBA00022490"/>
    </source>
</evidence>
<organism evidence="9 10">
    <name type="scientific">Alternaria panax</name>
    <dbReference type="NCBI Taxonomy" id="48097"/>
    <lineage>
        <taxon>Eukaryota</taxon>
        <taxon>Fungi</taxon>
        <taxon>Dikarya</taxon>
        <taxon>Ascomycota</taxon>
        <taxon>Pezizomycotina</taxon>
        <taxon>Dothideomycetes</taxon>
        <taxon>Pleosporomycetidae</taxon>
        <taxon>Pleosporales</taxon>
        <taxon>Pleosporineae</taxon>
        <taxon>Pleosporaceae</taxon>
        <taxon>Alternaria</taxon>
        <taxon>Alternaria sect. Panax</taxon>
    </lineage>
</organism>
<dbReference type="SUPFAM" id="SSF57850">
    <property type="entry name" value="RING/U-box"/>
    <property type="match status" value="1"/>
</dbReference>
<feature type="compositionally biased region" description="Pro residues" evidence="6">
    <location>
        <begin position="147"/>
        <end position="177"/>
    </location>
</feature>
<dbReference type="CDD" id="cd16510">
    <property type="entry name" value="RING-HC_IAPs"/>
    <property type="match status" value="1"/>
</dbReference>
<dbReference type="SMART" id="SM00184">
    <property type="entry name" value="RING"/>
    <property type="match status" value="1"/>
</dbReference>
<sequence>MSVSVEPPLHFSQQLSSPSPPHSPTHVLHAHTPVSPQPPPPPPPAASDVSTSAPADTMSSTGQNHDRGDAEMQDGDEPARRDASTNTIAVDISAIDVDAMDVTPDAETELSLPAGLSEAQEAQEAAITTPTSPAPVPDNMTETVIPIDPPPPVDPDALPPPIDPSTQPPPPPPPVDPPRSDSGSSDDEDALPPWHPLPEDLSSPDEEEVKEIEERGEHSALDHEYWEGEAFKPLEHPEYTAGEAGRIHWAIDAYNGTQDKQNHEVVMKSEIVTIGGHQWQIKFYPKGNDSDYLSVYLECLSVQDAKDDKDEEFSKDVSNNEAPVPMGEKKADDAMVTAEHALADGATEASAPSEKPPQHRRDSTKSASEGVQAPVVTQHTPLPLLGSKKMPKRNSVAAQISVVLYNPTEPRVNYSRNALHRFCNGSPDWGWTRFHGPHYDISRRIPGQRMALLRDDKLAFTAYIRVVEDQTDCLWEHPIRENPWDSFAMTGLQGLMLGENASAPGGNMISAISSWMLFKPFRDLLYGIDIPDPGNEPFARPKPLTSALQQVLYMLRTQVEPGAGPVALDDILDALEWYRIHDGLDKLDVMETWEVLRLKLEEELQGTSHAARLHAICGPKRDYSKGRPSYRVPIEGVDSMQDAVNQSPDLTISGQPLPELLTIELDRHKFDSVKTRSHIKVLNKVTLDDRIVVAGTPYTLYGFVVHKQTLQSYVYQPILRPEGPDSRWYSYSDSKDENHVKCLPKREAVDAHEGKPGSTQIIGNDPVAYIAMYVRDDVTHSAFVSDAESEQWNVPEWLKLEVESKRNPSSLPPMPPPPSHEPNPVLDQERGKEVAAEPPRSLDFRVIESRAYLDHEGPGLFDAFDTQWEAKNSRHIHKLSLSSNDGCKDIREKLMGVLTDIKDPRQIKFWFLDPTRGAFDRPNFLSTGIVEFSAGSYNRYTETNEWTLEVPPSVCRRMWVHITEFERLPELPKEEEKASEVSHGSIPSSSSQGAEAEMDVIQVVESVVEPSSSTPPLEDTPMGDSDGPAVAQLEQLQPHASEVDMPPPPPPTNNTESNDTAMLEVESTPAVDPPAVDVVIPGTGPGDTEMGGTQEGMPPPPAPPVETPVEHLQPPPPVRSRTPEPPPDEIYFFLKFWNPEKQILEARGSHLTLKSARVDETIMTLLGLPMEDKKKMEMCEEDELTNTRSLKHRRTFAQLDLHNASIIIVSLPLSAEKNNALAARAAFADPQSYLQFRAFARNFPHKLQGHFTYNYFSSEYYKGEIVNGFAHGHGTRIYHSGATYNGSFRLGQRYGHGLYTFQNGDTYDGDWVDNQQHGTGTYVEAANGNTYVGGWQNNKKFGEGVTHWKNAQESERLCRICWDGEAEAAFYDCGHVVACLTCAREVQNCPVCRKRVLSSMKLYYVA</sequence>
<dbReference type="InterPro" id="IPR024729">
    <property type="entry name" value="USP7_ICP0-binding_dom"/>
</dbReference>
<feature type="compositionally biased region" description="Low complexity" evidence="6">
    <location>
        <begin position="7"/>
        <end position="17"/>
    </location>
</feature>
<dbReference type="GO" id="GO:0140096">
    <property type="term" value="F:catalytic activity, acting on a protein"/>
    <property type="evidence" value="ECO:0007669"/>
    <property type="project" value="UniProtKB-ARBA"/>
</dbReference>
<feature type="compositionally biased region" description="Acidic residues" evidence="6">
    <location>
        <begin position="202"/>
        <end position="211"/>
    </location>
</feature>
<dbReference type="PROSITE" id="PS50089">
    <property type="entry name" value="ZF_RING_2"/>
    <property type="match status" value="1"/>
</dbReference>
<feature type="compositionally biased region" description="Pro residues" evidence="6">
    <location>
        <begin position="810"/>
        <end position="821"/>
    </location>
</feature>
<feature type="compositionally biased region" description="Polar residues" evidence="6">
    <location>
        <begin position="365"/>
        <end position="380"/>
    </location>
</feature>
<reference evidence="9" key="1">
    <citation type="submission" date="2021-07" db="EMBL/GenBank/DDBJ databases">
        <title>Genome Resource of American Ginseng Black Spot Pathogen Alternaria panax.</title>
        <authorList>
            <person name="Qiu C."/>
            <person name="Wang W."/>
            <person name="Liu Z."/>
        </authorList>
    </citation>
    <scope>NUCLEOTIDE SEQUENCE</scope>
    <source>
        <strain evidence="9">BNCC115425</strain>
    </source>
</reference>
<feature type="region of interest" description="Disordered" evidence="6">
    <location>
        <begin position="1081"/>
        <end position="1124"/>
    </location>
</feature>
<comment type="caution">
    <text evidence="9">The sequence shown here is derived from an EMBL/GenBank/DDBJ whole genome shotgun (WGS) entry which is preliminary data.</text>
</comment>
<dbReference type="InterPro" id="IPR038765">
    <property type="entry name" value="Papain-like_cys_pep_sf"/>
</dbReference>
<feature type="compositionally biased region" description="Pro residues" evidence="6">
    <location>
        <begin position="1097"/>
        <end position="1106"/>
    </location>
</feature>
<feature type="compositionally biased region" description="Pro residues" evidence="6">
    <location>
        <begin position="35"/>
        <end position="45"/>
    </location>
</feature>
<dbReference type="GO" id="GO:0008270">
    <property type="term" value="F:zinc ion binding"/>
    <property type="evidence" value="ECO:0007669"/>
    <property type="project" value="UniProtKB-KW"/>
</dbReference>
<dbReference type="PANTHER" id="PTHR43215">
    <property type="entry name" value="RADIAL SPOKE HEAD 1 HOMOLOG"/>
    <property type="match status" value="1"/>
</dbReference>
<name>A0AAD4NVR2_9PLEO</name>
<dbReference type="PROSITE" id="PS50144">
    <property type="entry name" value="MATH"/>
    <property type="match status" value="1"/>
</dbReference>
<dbReference type="GO" id="GO:0005737">
    <property type="term" value="C:cytoplasm"/>
    <property type="evidence" value="ECO:0007669"/>
    <property type="project" value="UniProtKB-SubCell"/>
</dbReference>
<dbReference type="SUPFAM" id="SSF49599">
    <property type="entry name" value="TRAF domain-like"/>
    <property type="match status" value="1"/>
</dbReference>
<feature type="region of interest" description="Disordered" evidence="6">
    <location>
        <begin position="307"/>
        <end position="332"/>
    </location>
</feature>
<gene>
    <name evidence="9" type="ORF">G6011_01344</name>
</gene>
<proteinExistence type="predicted"/>
<feature type="region of interest" description="Disordered" evidence="6">
    <location>
        <begin position="1"/>
        <end position="224"/>
    </location>
</feature>
<keyword evidence="5" id="KW-0479">Metal-binding</keyword>
<dbReference type="InterPro" id="IPR008974">
    <property type="entry name" value="TRAF-like"/>
</dbReference>
<evidence type="ECO:0000256" key="1">
    <source>
        <dbReference type="ARBA" id="ARBA00004496"/>
    </source>
</evidence>
<keyword evidence="3" id="KW-0677">Repeat</keyword>
<feature type="region of interest" description="Disordered" evidence="6">
    <location>
        <begin position="805"/>
        <end position="839"/>
    </location>
</feature>
<evidence type="ECO:0000313" key="10">
    <source>
        <dbReference type="Proteomes" id="UP001199106"/>
    </source>
</evidence>
<keyword evidence="4" id="KW-0833">Ubl conjugation pathway</keyword>
<dbReference type="InterPro" id="IPR003409">
    <property type="entry name" value="MORN"/>
</dbReference>
<evidence type="ECO:0000259" key="8">
    <source>
        <dbReference type="PROSITE" id="PS50144"/>
    </source>
</evidence>
<dbReference type="InterPro" id="IPR001841">
    <property type="entry name" value="Znf_RING"/>
</dbReference>
<dbReference type="Gene3D" id="2.60.210.10">
    <property type="entry name" value="Apoptosis, Tumor Necrosis Factor Receptor Associated Protein 2, Chain A"/>
    <property type="match status" value="2"/>
</dbReference>
<feature type="domain" description="RING-type" evidence="7">
    <location>
        <begin position="1358"/>
        <end position="1393"/>
    </location>
</feature>
<feature type="compositionally biased region" description="Basic and acidic residues" evidence="6">
    <location>
        <begin position="827"/>
        <end position="839"/>
    </location>
</feature>
<feature type="compositionally biased region" description="Basic and acidic residues" evidence="6">
    <location>
        <begin position="971"/>
        <end position="980"/>
    </location>
</feature>
<dbReference type="InterPro" id="IPR002083">
    <property type="entry name" value="MATH/TRAF_dom"/>
</dbReference>
<feature type="compositionally biased region" description="Low complexity" evidence="6">
    <location>
        <begin position="46"/>
        <end position="56"/>
    </location>
</feature>
<evidence type="ECO:0000256" key="3">
    <source>
        <dbReference type="ARBA" id="ARBA00022737"/>
    </source>
</evidence>
<dbReference type="CDD" id="cd02257">
    <property type="entry name" value="Peptidase_C19"/>
    <property type="match status" value="1"/>
</dbReference>
<dbReference type="Pfam" id="PF12436">
    <property type="entry name" value="USP7_ICP0_bdg"/>
    <property type="match status" value="1"/>
</dbReference>
<dbReference type="EMBL" id="JAANER010000001">
    <property type="protein sequence ID" value="KAG9196223.1"/>
    <property type="molecule type" value="Genomic_DNA"/>
</dbReference>
<dbReference type="SUPFAM" id="SSF54001">
    <property type="entry name" value="Cysteine proteinases"/>
    <property type="match status" value="1"/>
</dbReference>
<comment type="subcellular location">
    <subcellularLocation>
        <location evidence="1">Cytoplasm</location>
    </subcellularLocation>
</comment>
<evidence type="ECO:0000313" key="9">
    <source>
        <dbReference type="EMBL" id="KAG9196223.1"/>
    </source>
</evidence>
<evidence type="ECO:0000256" key="4">
    <source>
        <dbReference type="ARBA" id="ARBA00022786"/>
    </source>
</evidence>
<feature type="region of interest" description="Disordered" evidence="6">
    <location>
        <begin position="971"/>
        <end position="1028"/>
    </location>
</feature>
<dbReference type="Gene3D" id="3.30.40.10">
    <property type="entry name" value="Zinc/RING finger domain, C3HC4 (zinc finger)"/>
    <property type="match status" value="1"/>
</dbReference>
<feature type="region of interest" description="Disordered" evidence="6">
    <location>
        <begin position="344"/>
        <end position="389"/>
    </location>
</feature>
<dbReference type="SUPFAM" id="SSF82185">
    <property type="entry name" value="Histone H3 K4-specific methyltransferase SET7/9 N-terminal domain"/>
    <property type="match status" value="1"/>
</dbReference>